<dbReference type="InterPro" id="IPR036396">
    <property type="entry name" value="Cyt_P450_sf"/>
</dbReference>
<proteinExistence type="predicted"/>
<evidence type="ECO:0000313" key="9">
    <source>
        <dbReference type="EMBL" id="KAF4637481.1"/>
    </source>
</evidence>
<evidence type="ECO:0000256" key="5">
    <source>
        <dbReference type="ARBA" id="ARBA00023002"/>
    </source>
</evidence>
<dbReference type="GO" id="GO:0016705">
    <property type="term" value="F:oxidoreductase activity, acting on paired donors, with incorporation or reduction of molecular oxygen"/>
    <property type="evidence" value="ECO:0007669"/>
    <property type="project" value="InterPro"/>
</dbReference>
<dbReference type="PANTHER" id="PTHR24305:SF107">
    <property type="entry name" value="P450, PUTATIVE (EUROFUNG)-RELATED"/>
    <property type="match status" value="1"/>
</dbReference>
<dbReference type="Pfam" id="PF00067">
    <property type="entry name" value="p450"/>
    <property type="match status" value="1"/>
</dbReference>
<comment type="pathway">
    <text evidence="2">Secondary metabolite biosynthesis.</text>
</comment>
<keyword evidence="6 8" id="KW-0408">Iron</keyword>
<keyword evidence="4 8" id="KW-0479">Metal-binding</keyword>
<dbReference type="GO" id="GO:0004497">
    <property type="term" value="F:monooxygenase activity"/>
    <property type="evidence" value="ECO:0007669"/>
    <property type="project" value="UniProtKB-KW"/>
</dbReference>
<comment type="cofactor">
    <cofactor evidence="1 8">
        <name>heme</name>
        <dbReference type="ChEBI" id="CHEBI:30413"/>
    </cofactor>
</comment>
<dbReference type="PANTHER" id="PTHR24305">
    <property type="entry name" value="CYTOCHROME P450"/>
    <property type="match status" value="1"/>
</dbReference>
<evidence type="ECO:0000256" key="3">
    <source>
        <dbReference type="ARBA" id="ARBA00022617"/>
    </source>
</evidence>
<keyword evidence="5" id="KW-0560">Oxidoreductase</keyword>
<evidence type="ECO:0008006" key="11">
    <source>
        <dbReference type="Google" id="ProtNLM"/>
    </source>
</evidence>
<organism evidence="9 10">
    <name type="scientific">Cudoniella acicularis</name>
    <dbReference type="NCBI Taxonomy" id="354080"/>
    <lineage>
        <taxon>Eukaryota</taxon>
        <taxon>Fungi</taxon>
        <taxon>Dikarya</taxon>
        <taxon>Ascomycota</taxon>
        <taxon>Pezizomycotina</taxon>
        <taxon>Leotiomycetes</taxon>
        <taxon>Helotiales</taxon>
        <taxon>Tricladiaceae</taxon>
        <taxon>Cudoniella</taxon>
    </lineage>
</organism>
<evidence type="ECO:0000256" key="4">
    <source>
        <dbReference type="ARBA" id="ARBA00022723"/>
    </source>
</evidence>
<evidence type="ECO:0000256" key="6">
    <source>
        <dbReference type="ARBA" id="ARBA00023004"/>
    </source>
</evidence>
<evidence type="ECO:0000256" key="1">
    <source>
        <dbReference type="ARBA" id="ARBA00001971"/>
    </source>
</evidence>
<dbReference type="Proteomes" id="UP000566819">
    <property type="component" value="Unassembled WGS sequence"/>
</dbReference>
<dbReference type="GO" id="GO:0020037">
    <property type="term" value="F:heme binding"/>
    <property type="evidence" value="ECO:0007669"/>
    <property type="project" value="InterPro"/>
</dbReference>
<gene>
    <name evidence="9" type="ORF">G7Y89_g599</name>
</gene>
<name>A0A8H4W8Q7_9HELO</name>
<accession>A0A8H4W8Q7</accession>
<evidence type="ECO:0000256" key="8">
    <source>
        <dbReference type="PIRSR" id="PIRSR602401-1"/>
    </source>
</evidence>
<dbReference type="AlphaFoldDB" id="A0A8H4W8Q7"/>
<keyword evidence="7" id="KW-0503">Monooxygenase</keyword>
<dbReference type="EMBL" id="JAAMPI010000021">
    <property type="protein sequence ID" value="KAF4637481.1"/>
    <property type="molecule type" value="Genomic_DNA"/>
</dbReference>
<sequence length="554" mass="63713">MILGCPNQDADHIFPLGILDHSQNIDSLLYCNFGWRARGIFIDVKKQDLPTPKHNIFFGHLLTLKTYIDKLPKDAHPFIAFGQMARNFSGGIFYLDMWPFMDPVLMCTSATAAIETTQKTVLATKKPRSLESWFIPIAGGPNLFTMEEDDWRFWRNTFNPGFSQAHIMKLVPSIVHEVKAYQKLLLEYSEKKEMFLLDEVTLWFTMDMIGAIVLLDSKRTKNPLAVALLSQLRWKLSEQELNPLKRWNPIRPIVEWHNSRQMNNYIGKELDKRYQDYLSKIKRGDNVRSNSVISLVLEGYLKQSQSKKPSITLEKRFKSYATYQIRTFLFAGHDTTSSTICYIFYLLAKNPVAMDKIRHEHDNILGAELDAAPKVITENPQILNQLTYTFAVIKESMRLFPAASSIRQGVEGVSIRDDEGRTYPTGNTMVWILHQAMQRDPRYWAQPNDFIPERWLAAPGDPLYPVKGAWRPFEFGPRNCIGQGLVMIELRIILALVIRQFDVRDAYEEFDRLNPRSGGIVMVEGERAYQIEGGGAHPADRFPCRVSLRKQGAL</sequence>
<dbReference type="OrthoDB" id="10029320at2759"/>
<dbReference type="InterPro" id="IPR050121">
    <property type="entry name" value="Cytochrome_P450_monoxygenase"/>
</dbReference>
<feature type="binding site" description="axial binding residue" evidence="8">
    <location>
        <position position="480"/>
    </location>
    <ligand>
        <name>heme</name>
        <dbReference type="ChEBI" id="CHEBI:30413"/>
    </ligand>
    <ligandPart>
        <name>Fe</name>
        <dbReference type="ChEBI" id="CHEBI:18248"/>
    </ligandPart>
</feature>
<evidence type="ECO:0000256" key="7">
    <source>
        <dbReference type="ARBA" id="ARBA00023033"/>
    </source>
</evidence>
<keyword evidence="10" id="KW-1185">Reference proteome</keyword>
<dbReference type="PRINTS" id="PR00385">
    <property type="entry name" value="P450"/>
</dbReference>
<evidence type="ECO:0000313" key="10">
    <source>
        <dbReference type="Proteomes" id="UP000566819"/>
    </source>
</evidence>
<protein>
    <recommendedName>
        <fullName evidence="11">Cytochrome P450</fullName>
    </recommendedName>
</protein>
<dbReference type="Gene3D" id="1.10.630.10">
    <property type="entry name" value="Cytochrome P450"/>
    <property type="match status" value="1"/>
</dbReference>
<dbReference type="GO" id="GO:0005506">
    <property type="term" value="F:iron ion binding"/>
    <property type="evidence" value="ECO:0007669"/>
    <property type="project" value="InterPro"/>
</dbReference>
<dbReference type="InterPro" id="IPR002401">
    <property type="entry name" value="Cyt_P450_E_grp-I"/>
</dbReference>
<comment type="caution">
    <text evidence="9">The sequence shown here is derived from an EMBL/GenBank/DDBJ whole genome shotgun (WGS) entry which is preliminary data.</text>
</comment>
<keyword evidence="3 8" id="KW-0349">Heme</keyword>
<reference evidence="9 10" key="1">
    <citation type="submission" date="2020-03" db="EMBL/GenBank/DDBJ databases">
        <title>Draft Genome Sequence of Cudoniella acicularis.</title>
        <authorList>
            <person name="Buettner E."/>
            <person name="Kellner H."/>
        </authorList>
    </citation>
    <scope>NUCLEOTIDE SEQUENCE [LARGE SCALE GENOMIC DNA]</scope>
    <source>
        <strain evidence="9 10">DSM 108380</strain>
    </source>
</reference>
<dbReference type="CDD" id="cd11051">
    <property type="entry name" value="CYP59-like"/>
    <property type="match status" value="1"/>
</dbReference>
<dbReference type="PRINTS" id="PR00463">
    <property type="entry name" value="EP450I"/>
</dbReference>
<evidence type="ECO:0000256" key="2">
    <source>
        <dbReference type="ARBA" id="ARBA00005179"/>
    </source>
</evidence>
<dbReference type="SUPFAM" id="SSF48264">
    <property type="entry name" value="Cytochrome P450"/>
    <property type="match status" value="1"/>
</dbReference>
<dbReference type="InterPro" id="IPR001128">
    <property type="entry name" value="Cyt_P450"/>
</dbReference>